<organism evidence="1 2">
    <name type="scientific">Tetrabaena socialis</name>
    <dbReference type="NCBI Taxonomy" id="47790"/>
    <lineage>
        <taxon>Eukaryota</taxon>
        <taxon>Viridiplantae</taxon>
        <taxon>Chlorophyta</taxon>
        <taxon>core chlorophytes</taxon>
        <taxon>Chlorophyceae</taxon>
        <taxon>CS clade</taxon>
        <taxon>Chlamydomonadales</taxon>
        <taxon>Tetrabaenaceae</taxon>
        <taxon>Tetrabaena</taxon>
    </lineage>
</organism>
<evidence type="ECO:0000313" key="1">
    <source>
        <dbReference type="EMBL" id="PNG98957.1"/>
    </source>
</evidence>
<keyword evidence="2" id="KW-1185">Reference proteome</keyword>
<evidence type="ECO:0000313" key="2">
    <source>
        <dbReference type="Proteomes" id="UP000236333"/>
    </source>
</evidence>
<feature type="non-terminal residue" evidence="1">
    <location>
        <position position="45"/>
    </location>
</feature>
<comment type="caution">
    <text evidence="1">The sequence shown here is derived from an EMBL/GenBank/DDBJ whole genome shotgun (WGS) entry which is preliminary data.</text>
</comment>
<name>A0A2J7ZFB6_9CHLO</name>
<dbReference type="AlphaFoldDB" id="A0A2J7ZFB6"/>
<sequence>EGGGCTAQPSLAGGRVVAAARGIPQQLRPQRLAAATMAPPLPAWL</sequence>
<reference evidence="1 2" key="1">
    <citation type="journal article" date="2017" name="Mol. Biol. Evol.">
        <title>The 4-celled Tetrabaena socialis nuclear genome reveals the essential components for genetic control of cell number at the origin of multicellularity in the volvocine lineage.</title>
        <authorList>
            <person name="Featherston J."/>
            <person name="Arakaki Y."/>
            <person name="Hanschen E.R."/>
            <person name="Ferris P.J."/>
            <person name="Michod R.E."/>
            <person name="Olson B.J.S.C."/>
            <person name="Nozaki H."/>
            <person name="Durand P.M."/>
        </authorList>
    </citation>
    <scope>NUCLEOTIDE SEQUENCE [LARGE SCALE GENOMIC DNA]</scope>
    <source>
        <strain evidence="1 2">NIES-571</strain>
    </source>
</reference>
<proteinExistence type="predicted"/>
<protein>
    <submittedName>
        <fullName evidence="1">Uncharacterized protein</fullName>
    </submittedName>
</protein>
<feature type="non-terminal residue" evidence="1">
    <location>
        <position position="1"/>
    </location>
</feature>
<dbReference type="EMBL" id="PGGS01004719">
    <property type="protein sequence ID" value="PNG98957.1"/>
    <property type="molecule type" value="Genomic_DNA"/>
</dbReference>
<accession>A0A2J7ZFB6</accession>
<dbReference type="Proteomes" id="UP000236333">
    <property type="component" value="Unassembled WGS sequence"/>
</dbReference>
<gene>
    <name evidence="1" type="ORF">TSOC_015270</name>
</gene>